<feature type="transmembrane region" description="Helical" evidence="1">
    <location>
        <begin position="39"/>
        <end position="57"/>
    </location>
</feature>
<proteinExistence type="predicted"/>
<feature type="transmembrane region" description="Helical" evidence="1">
    <location>
        <begin position="402"/>
        <end position="423"/>
    </location>
</feature>
<dbReference type="Proteomes" id="UP000618931">
    <property type="component" value="Unassembled WGS sequence"/>
</dbReference>
<sequence length="436" mass="48251">MITTNYTAAPNNISATASGNTVLQAANTAKTKFNFDLEALRAVAAIIVVLSHVVNTVNTLDPAYHPGGIWAYAAPGHLSVLLFFILSGYVIGKAHAVPLQRDTILLYLKKRFVRIYPIYSICILFVLLVLVKSPSLAIILSHLFLTQGLTTPVLHDIAPSWSLTYEIVFYLLFIPISYFRANPVFMAIAMVMLGTIAAYFFPGFAKGLLPTYAFGFTFWLCGLILARYSRPDESTVSYASMVGIILLFLTLGVLDSPPALLHRVQLFLLRKDLTIVPAGQDAYLAFRDFAFLPYCAVMVAIFAGIKLKFRKALIAFMTLLPALSLVHYMKAEDGHPPVALLFTALFYALSIVFFLFPARLEQFSKRIIKGLVPLGSISYGLYIVHFPLLCLILSFSAFSGSGLTYCVRLAVFLLLTFSAAYFLEKVYQPRVRKAIG</sequence>
<accession>A0ABS0I126</accession>
<feature type="transmembrane region" description="Helical" evidence="1">
    <location>
        <begin position="289"/>
        <end position="305"/>
    </location>
</feature>
<dbReference type="PANTHER" id="PTHR23028">
    <property type="entry name" value="ACETYLTRANSFERASE"/>
    <property type="match status" value="1"/>
</dbReference>
<evidence type="ECO:0000256" key="1">
    <source>
        <dbReference type="SAM" id="Phobius"/>
    </source>
</evidence>
<feature type="transmembrane region" description="Helical" evidence="1">
    <location>
        <begin position="157"/>
        <end position="176"/>
    </location>
</feature>
<dbReference type="RefSeq" id="WP_196291744.1">
    <property type="nucleotide sequence ID" value="NZ_JADQDM010000002.1"/>
</dbReference>
<comment type="caution">
    <text evidence="3">The sequence shown here is derived from an EMBL/GenBank/DDBJ whole genome shotgun (WGS) entry which is preliminary data.</text>
</comment>
<evidence type="ECO:0000313" key="3">
    <source>
        <dbReference type="EMBL" id="MBF9220274.1"/>
    </source>
</evidence>
<keyword evidence="4" id="KW-1185">Reference proteome</keyword>
<evidence type="ECO:0000313" key="4">
    <source>
        <dbReference type="Proteomes" id="UP000618931"/>
    </source>
</evidence>
<keyword evidence="1" id="KW-0812">Transmembrane</keyword>
<evidence type="ECO:0000259" key="2">
    <source>
        <dbReference type="Pfam" id="PF01757"/>
    </source>
</evidence>
<keyword evidence="1" id="KW-0472">Membrane</keyword>
<keyword evidence="3" id="KW-0012">Acyltransferase</keyword>
<reference evidence="3 4" key="1">
    <citation type="submission" date="2020-11" db="EMBL/GenBank/DDBJ databases">
        <authorList>
            <person name="Kim M.K."/>
        </authorList>
    </citation>
    <scope>NUCLEOTIDE SEQUENCE [LARGE SCALE GENOMIC DNA]</scope>
    <source>
        <strain evidence="3 4">BT662</strain>
    </source>
</reference>
<protein>
    <submittedName>
        <fullName evidence="3">Acyltransferase</fullName>
    </submittedName>
</protein>
<feature type="transmembrane region" description="Helical" evidence="1">
    <location>
        <begin position="335"/>
        <end position="356"/>
    </location>
</feature>
<feature type="transmembrane region" description="Helical" evidence="1">
    <location>
        <begin position="207"/>
        <end position="228"/>
    </location>
</feature>
<gene>
    <name evidence="3" type="ORF">I2H31_04075</name>
</gene>
<feature type="transmembrane region" description="Helical" evidence="1">
    <location>
        <begin position="312"/>
        <end position="329"/>
    </location>
</feature>
<dbReference type="InterPro" id="IPR050879">
    <property type="entry name" value="Acyltransferase_3"/>
</dbReference>
<dbReference type="Pfam" id="PF01757">
    <property type="entry name" value="Acyl_transf_3"/>
    <property type="match status" value="1"/>
</dbReference>
<dbReference type="EMBL" id="JADQDM010000002">
    <property type="protein sequence ID" value="MBF9220274.1"/>
    <property type="molecule type" value="Genomic_DNA"/>
</dbReference>
<feature type="transmembrane region" description="Helical" evidence="1">
    <location>
        <begin position="118"/>
        <end position="145"/>
    </location>
</feature>
<dbReference type="InterPro" id="IPR002656">
    <property type="entry name" value="Acyl_transf_3_dom"/>
</dbReference>
<keyword evidence="3" id="KW-0808">Transferase</keyword>
<dbReference type="GO" id="GO:0016746">
    <property type="term" value="F:acyltransferase activity"/>
    <property type="evidence" value="ECO:0007669"/>
    <property type="project" value="UniProtKB-KW"/>
</dbReference>
<feature type="transmembrane region" description="Helical" evidence="1">
    <location>
        <begin position="69"/>
        <end position="91"/>
    </location>
</feature>
<feature type="transmembrane region" description="Helical" evidence="1">
    <location>
        <begin position="377"/>
        <end position="396"/>
    </location>
</feature>
<organism evidence="3 4">
    <name type="scientific">Hymenobacter ruricola</name>
    <dbReference type="NCBI Taxonomy" id="2791023"/>
    <lineage>
        <taxon>Bacteria</taxon>
        <taxon>Pseudomonadati</taxon>
        <taxon>Bacteroidota</taxon>
        <taxon>Cytophagia</taxon>
        <taxon>Cytophagales</taxon>
        <taxon>Hymenobacteraceae</taxon>
        <taxon>Hymenobacter</taxon>
    </lineage>
</organism>
<name>A0ABS0I126_9BACT</name>
<feature type="transmembrane region" description="Helical" evidence="1">
    <location>
        <begin position="183"/>
        <end position="201"/>
    </location>
</feature>
<feature type="transmembrane region" description="Helical" evidence="1">
    <location>
        <begin position="235"/>
        <end position="254"/>
    </location>
</feature>
<feature type="domain" description="Acyltransferase 3" evidence="2">
    <location>
        <begin position="36"/>
        <end position="324"/>
    </location>
</feature>
<keyword evidence="1" id="KW-1133">Transmembrane helix</keyword>